<reference evidence="1 2" key="1">
    <citation type="submission" date="2019-02" db="EMBL/GenBank/DDBJ databases">
        <title>Sequencing the genomes of 1000 actinobacteria strains.</title>
        <authorList>
            <person name="Klenk H.-P."/>
        </authorList>
    </citation>
    <scope>NUCLEOTIDE SEQUENCE [LARGE SCALE GENOMIC DNA]</scope>
    <source>
        <strain evidence="1 2">DSM 45162</strain>
    </source>
</reference>
<organism evidence="1 2">
    <name type="scientific">Krasilnikovia cinnamomea</name>
    <dbReference type="NCBI Taxonomy" id="349313"/>
    <lineage>
        <taxon>Bacteria</taxon>
        <taxon>Bacillati</taxon>
        <taxon>Actinomycetota</taxon>
        <taxon>Actinomycetes</taxon>
        <taxon>Micromonosporales</taxon>
        <taxon>Micromonosporaceae</taxon>
        <taxon>Krasilnikovia</taxon>
    </lineage>
</organism>
<accession>A0A4Q7Z8B0</accession>
<dbReference type="Gene3D" id="1.10.30.50">
    <property type="match status" value="1"/>
</dbReference>
<name>A0A4Q7Z8B0_9ACTN</name>
<gene>
    <name evidence="1" type="ORF">EV385_6765</name>
</gene>
<dbReference type="OrthoDB" id="5244068at2"/>
<protein>
    <submittedName>
        <fullName evidence="1">Uncharacterized protein</fullName>
    </submittedName>
</protein>
<keyword evidence="2" id="KW-1185">Reference proteome</keyword>
<dbReference type="EMBL" id="SHKY01000002">
    <property type="protein sequence ID" value="RZU46688.1"/>
    <property type="molecule type" value="Genomic_DNA"/>
</dbReference>
<sequence>MAREAPATVRYDRDNRLLRLALLEAWDWCCYWAGLRHPLTYSDARIDHIIPQDVTAARLAELKHNLSLPADFDIHGPANLAPICHPCNTEKSNGDFLDVPLVVGKLRRAQRYEQKVIRRVRDQATAGEVATRLVNAATADLSGPQARREFLENAPAVVQTLALIDEDAVDFRVTREVALETALVRLTLDGRGRTVCSVIEDICGCTLAEALQDGVLSLLAQADAQAESSLERRRRETNDLGPIGTDVLVVTLTSAQLRRSGSRLTATFTGELYGSYSATLTGTNQLGDGLIDVPVTDSVELAVTIQASWDLTGGPGMPDQVQTEITADLHQDRIADEYDQHLADEYDRLQAQADEALRFWEAFGPPPGDADEGATGTT</sequence>
<proteinExistence type="predicted"/>
<comment type="caution">
    <text evidence="1">The sequence shown here is derived from an EMBL/GenBank/DDBJ whole genome shotgun (WGS) entry which is preliminary data.</text>
</comment>
<dbReference type="Proteomes" id="UP000292564">
    <property type="component" value="Unassembled WGS sequence"/>
</dbReference>
<dbReference type="AlphaFoldDB" id="A0A4Q7Z8B0"/>
<evidence type="ECO:0000313" key="2">
    <source>
        <dbReference type="Proteomes" id="UP000292564"/>
    </source>
</evidence>
<dbReference type="RefSeq" id="WP_130513871.1">
    <property type="nucleotide sequence ID" value="NZ_SHKY01000002.1"/>
</dbReference>
<evidence type="ECO:0000313" key="1">
    <source>
        <dbReference type="EMBL" id="RZU46688.1"/>
    </source>
</evidence>